<dbReference type="PANTHER" id="PTHR45913">
    <property type="entry name" value="EPM2A-INTERACTING PROTEIN 1"/>
    <property type="match status" value="1"/>
</dbReference>
<organism evidence="1 2">
    <name type="scientific">Octopus vulgaris</name>
    <name type="common">Common octopus</name>
    <dbReference type="NCBI Taxonomy" id="6645"/>
    <lineage>
        <taxon>Eukaryota</taxon>
        <taxon>Metazoa</taxon>
        <taxon>Spiralia</taxon>
        <taxon>Lophotrochozoa</taxon>
        <taxon>Mollusca</taxon>
        <taxon>Cephalopoda</taxon>
        <taxon>Coleoidea</taxon>
        <taxon>Octopodiformes</taxon>
        <taxon>Octopoda</taxon>
        <taxon>Incirrata</taxon>
        <taxon>Octopodidae</taxon>
        <taxon>Octopus</taxon>
    </lineage>
</organism>
<dbReference type="InterPro" id="IPR012337">
    <property type="entry name" value="RNaseH-like_sf"/>
</dbReference>
<gene>
    <name evidence="1" type="ORF">OCTVUL_1B007217</name>
</gene>
<evidence type="ECO:0000313" key="2">
    <source>
        <dbReference type="Proteomes" id="UP001162480"/>
    </source>
</evidence>
<dbReference type="PANTHER" id="PTHR45913:SF22">
    <property type="entry name" value="SCAN BOX DOMAIN-CONTAINING PROTEIN"/>
    <property type="match status" value="1"/>
</dbReference>
<dbReference type="Proteomes" id="UP001162480">
    <property type="component" value="Chromosome 2"/>
</dbReference>
<sequence>MSEPTAKKAKLRNYKKDFIMFGFISVDSKPMCLECDAIMTNHSMKKVKLEQHQKLRHLLSVGKGKEYFENKKKIQLIKLPDFVKKINTEKAKILKPGYLVSEVIAKVAAPQIYGEKLVKSACANEVLRKYAASTQSTILLSNNTITRRQDEMSNFVEEDCGNSPKDKFFTIHNQAILLVYVRFIHEDDIKEKRLFIQSLSETTNGENIFNEVMQYFNDKNIPLTNLINIASDGAAAMTGKVKGFVSRMKSVAPHIFYIHCIIHRQHLVAKNIGRHMEEALNTVIHAINFVKSNSVNNRFFMQFCEDEDFKTLLLHTEVRWLSKDLSLERLVNLWEPLINFLMFKSQMIPYKIFYLSDIFRTVNLLNLELQGRKSDLVTCSQKIKG</sequence>
<dbReference type="AlphaFoldDB" id="A0AA36ALY7"/>
<evidence type="ECO:0000313" key="1">
    <source>
        <dbReference type="EMBL" id="CAI9717447.1"/>
    </source>
</evidence>
<reference evidence="1" key="1">
    <citation type="submission" date="2023-08" db="EMBL/GenBank/DDBJ databases">
        <authorList>
            <person name="Alioto T."/>
            <person name="Alioto T."/>
            <person name="Gomez Garrido J."/>
        </authorList>
    </citation>
    <scope>NUCLEOTIDE SEQUENCE</scope>
</reference>
<dbReference type="SUPFAM" id="SSF53098">
    <property type="entry name" value="Ribonuclease H-like"/>
    <property type="match status" value="1"/>
</dbReference>
<keyword evidence="2" id="KW-1185">Reference proteome</keyword>
<dbReference type="EMBL" id="OX597815">
    <property type="protein sequence ID" value="CAI9717447.1"/>
    <property type="molecule type" value="Genomic_DNA"/>
</dbReference>
<accession>A0AA36ALY7</accession>
<proteinExistence type="predicted"/>
<protein>
    <submittedName>
        <fullName evidence="1">Domain-containing 3-like</fullName>
    </submittedName>
</protein>
<name>A0AA36ALY7_OCTVU</name>